<dbReference type="RefSeq" id="WP_150375625.1">
    <property type="nucleotide sequence ID" value="NZ_CP044067.1"/>
</dbReference>
<dbReference type="SUPFAM" id="SSF49695">
    <property type="entry name" value="gamma-Crystallin-like"/>
    <property type="match status" value="1"/>
</dbReference>
<sequence length="800" mass="86557">MATATGVAVVGGPRAAAQGAPLPKACVVMSLASKREPPRCMPADTVIALQEASPAARRILEEVRIPWHGLMYLSDGPAMSGNLWRLSASGNADALALRGIPRGAIASAVMVPVACVYEDANFRSRERCHAPGDIVGDLSVLDRMISSLRVPPGLVVRAYAGKHGTGRMMSFTANANWSALNRHALNDAIRSLQVARARLCEGRCVIPASDAYDLRAMFGADWKRDAHRLPQLALPLDVGRDAHAMLRYGGRLTISHSSGASWVHVKGRDRASLVLPGNPRVHRATVAMSFRVGDSIDVQLVRSDADGRFVDAMPVTTLPWPEEADDVISIVNASQRGAIVLDRPRKAIGSWADALVDPPRGFGEQALLGNALTGLKPDASAEARAGDLRPPRGAAILTQYFADDRDPLAMGAAARVCRISVDRVFAMAHRTFARTRGKRRIGKRGIGNWEACASRVTAIVTLYQALFPRGWDIARYRAVIRRVLDSQPVRRDAGSADQEAEFVAAVREQTDTEDTRLADAVLGFHMANVIRAYSMAARIDLEPLAADRDALGAVACGTPAGEAGVSRAGVNTLGWYRYDLADYRYRVVLPHERRHGTPSTLVDEPFVISVSTREDTSDITALRVEMYEWQLRYMQALLPGIRIPTHGFQPELPEPADVSPTTPLSPPCRRDLPHAGRDFLAATGYSMTQGIDDALRHAYARTYADSVFVTVFFRRRPVAVLYGQIPVGGGTDAEVLMVVSAPDNVLDPERDGAVRGAGAAALNYFIQHARSQGMTAVRVQAISGPATKVTKAGFRFDDEL</sequence>
<reference evidence="1 2" key="1">
    <citation type="submission" date="2019-09" db="EMBL/GenBank/DDBJ databases">
        <title>FDA dAtabase for Regulatory Grade micrObial Sequences (FDA-ARGOS): Supporting development and validation of Infectious Disease Dx tests.</title>
        <authorList>
            <person name="Sciortino C."/>
            <person name="Tallon L."/>
            <person name="Sadzewicz L."/>
            <person name="Vavikolanu K."/>
            <person name="Mehta A."/>
            <person name="Aluvathingal J."/>
            <person name="Nadendla S."/>
            <person name="Nandy P."/>
            <person name="Geyer C."/>
            <person name="Yan Y."/>
            <person name="Sichtig H."/>
        </authorList>
    </citation>
    <scope>NUCLEOTIDE SEQUENCE [LARGE SCALE GENOMIC DNA]</scope>
    <source>
        <strain evidence="1 2">FDAARGOS_664</strain>
    </source>
</reference>
<name>A0A5P2HB42_9BURK</name>
<evidence type="ECO:0000313" key="2">
    <source>
        <dbReference type="Proteomes" id="UP000322822"/>
    </source>
</evidence>
<dbReference type="AlphaFoldDB" id="A0A5P2HB42"/>
<protein>
    <submittedName>
        <fullName evidence="1">Uncharacterized protein</fullName>
    </submittedName>
</protein>
<dbReference type="OrthoDB" id="190583at2"/>
<gene>
    <name evidence="1" type="ORF">FOB72_25930</name>
</gene>
<dbReference type="Gene3D" id="2.60.20.10">
    <property type="entry name" value="Crystallins"/>
    <property type="match status" value="1"/>
</dbReference>
<organism evidence="1 2">
    <name type="scientific">Cupriavidus pauculus</name>
    <dbReference type="NCBI Taxonomy" id="82633"/>
    <lineage>
        <taxon>Bacteria</taxon>
        <taxon>Pseudomonadati</taxon>
        <taxon>Pseudomonadota</taxon>
        <taxon>Betaproteobacteria</taxon>
        <taxon>Burkholderiales</taxon>
        <taxon>Burkholderiaceae</taxon>
        <taxon>Cupriavidus</taxon>
    </lineage>
</organism>
<accession>A0A5P2HB42</accession>
<dbReference type="Proteomes" id="UP000322822">
    <property type="component" value="Chromosome 2"/>
</dbReference>
<evidence type="ECO:0000313" key="1">
    <source>
        <dbReference type="EMBL" id="QET05447.1"/>
    </source>
</evidence>
<dbReference type="EMBL" id="CP044067">
    <property type="protein sequence ID" value="QET05447.1"/>
    <property type="molecule type" value="Genomic_DNA"/>
</dbReference>
<proteinExistence type="predicted"/>
<dbReference type="InterPro" id="IPR011024">
    <property type="entry name" value="G_crystallin-like"/>
</dbReference>